<dbReference type="GO" id="GO:0043565">
    <property type="term" value="F:sequence-specific DNA binding"/>
    <property type="evidence" value="ECO:0007669"/>
    <property type="project" value="InterPro"/>
</dbReference>
<sequence length="315" mass="36556">MLSPLQLDIALAKQITKVTRSRYFHNLWLPIQISRRDPQPHFPLHNHDFDEVAYIIKGHGITFMGDRFQLLLPGNVTYLRAEDTHAYPMVDSLRLLNIFFLHDRLIENFPKLRSLVEDFHALQSSNSQLFTDYTAYARLKSLADLLDVETFCSDDYSEYTAMAHLVEFFVLILRQYRRQEDFTLTDPDQLARNKILKLFADPALAEGKCRKDLEDLVLCHALSWRSFERILPEMSGLTPHELAICNRFISFLNLLLDQPEQTLEDVCITAGFSDYRSMSRNCRQFLKLSPKQVQNMVAHFIANPPTTSDLEITPS</sequence>
<gene>
    <name evidence="3" type="ORF">SAMN04488056_103462</name>
</gene>
<dbReference type="GO" id="GO:0003700">
    <property type="term" value="F:DNA-binding transcription factor activity"/>
    <property type="evidence" value="ECO:0007669"/>
    <property type="project" value="InterPro"/>
</dbReference>
<evidence type="ECO:0000313" key="4">
    <source>
        <dbReference type="Proteomes" id="UP000199236"/>
    </source>
</evidence>
<dbReference type="Gene3D" id="2.60.120.10">
    <property type="entry name" value="Jelly Rolls"/>
    <property type="match status" value="1"/>
</dbReference>
<name>A0A1I5F2R4_9HYPH</name>
<dbReference type="SUPFAM" id="SSF51215">
    <property type="entry name" value="Regulatory protein AraC"/>
    <property type="match status" value="1"/>
</dbReference>
<dbReference type="STRING" id="655353.SAMN04488056_103462"/>
<feature type="domain" description="HTH araC/xylS-type" evidence="2">
    <location>
        <begin position="193"/>
        <end position="296"/>
    </location>
</feature>
<keyword evidence="4" id="KW-1185">Reference proteome</keyword>
<protein>
    <submittedName>
        <fullName evidence="3">Transcriptional regulator, AraC family</fullName>
    </submittedName>
</protein>
<evidence type="ECO:0000256" key="1">
    <source>
        <dbReference type="ARBA" id="ARBA00023125"/>
    </source>
</evidence>
<dbReference type="Proteomes" id="UP000199236">
    <property type="component" value="Unassembled WGS sequence"/>
</dbReference>
<dbReference type="InterPro" id="IPR003313">
    <property type="entry name" value="AraC-bd"/>
</dbReference>
<dbReference type="EMBL" id="FOVR01000003">
    <property type="protein sequence ID" value="SFO17906.1"/>
    <property type="molecule type" value="Genomic_DNA"/>
</dbReference>
<reference evidence="3 4" key="1">
    <citation type="submission" date="2016-10" db="EMBL/GenBank/DDBJ databases">
        <authorList>
            <person name="de Groot N.N."/>
        </authorList>
    </citation>
    <scope>NUCLEOTIDE SEQUENCE [LARGE SCALE GENOMIC DNA]</scope>
    <source>
        <strain evidence="3 4">CGMCC 1.9157</strain>
    </source>
</reference>
<dbReference type="AlphaFoldDB" id="A0A1I5F2R4"/>
<dbReference type="RefSeq" id="WP_090071250.1">
    <property type="nucleotide sequence ID" value="NZ_FOVR01000003.1"/>
</dbReference>
<evidence type="ECO:0000313" key="3">
    <source>
        <dbReference type="EMBL" id="SFO17906.1"/>
    </source>
</evidence>
<dbReference type="OrthoDB" id="9793422at2"/>
<dbReference type="InterPro" id="IPR018060">
    <property type="entry name" value="HTH_AraC"/>
</dbReference>
<dbReference type="Pfam" id="PF12833">
    <property type="entry name" value="HTH_18"/>
    <property type="match status" value="1"/>
</dbReference>
<dbReference type="PROSITE" id="PS01124">
    <property type="entry name" value="HTH_ARAC_FAMILY_2"/>
    <property type="match status" value="1"/>
</dbReference>
<dbReference type="InterPro" id="IPR014710">
    <property type="entry name" value="RmlC-like_jellyroll"/>
</dbReference>
<organism evidence="3 4">
    <name type="scientific">Cohaesibacter marisflavi</name>
    <dbReference type="NCBI Taxonomy" id="655353"/>
    <lineage>
        <taxon>Bacteria</taxon>
        <taxon>Pseudomonadati</taxon>
        <taxon>Pseudomonadota</taxon>
        <taxon>Alphaproteobacteria</taxon>
        <taxon>Hyphomicrobiales</taxon>
        <taxon>Cohaesibacteraceae</taxon>
    </lineage>
</organism>
<dbReference type="InterPro" id="IPR037923">
    <property type="entry name" value="HTH-like"/>
</dbReference>
<keyword evidence="1" id="KW-0238">DNA-binding</keyword>
<dbReference type="Pfam" id="PF02311">
    <property type="entry name" value="AraC_binding"/>
    <property type="match status" value="1"/>
</dbReference>
<dbReference type="Gene3D" id="1.10.10.60">
    <property type="entry name" value="Homeodomain-like"/>
    <property type="match status" value="1"/>
</dbReference>
<proteinExistence type="predicted"/>
<accession>A0A1I5F2R4</accession>
<evidence type="ECO:0000259" key="2">
    <source>
        <dbReference type="PROSITE" id="PS01124"/>
    </source>
</evidence>